<dbReference type="CDD" id="cd02440">
    <property type="entry name" value="AdoMet_MTases"/>
    <property type="match status" value="1"/>
</dbReference>
<gene>
    <name evidence="3" type="ORF">MNBD_GAMMA19-809</name>
</gene>
<name>A0A3B1AA46_9ZZZZ</name>
<dbReference type="SUPFAM" id="SSF53335">
    <property type="entry name" value="S-adenosyl-L-methionine-dependent methyltransferases"/>
    <property type="match status" value="1"/>
</dbReference>
<dbReference type="InterPro" id="IPR029063">
    <property type="entry name" value="SAM-dependent_MTases_sf"/>
</dbReference>
<protein>
    <submittedName>
        <fullName evidence="3">16S rRNA (Guanine(966)-N(2))-methyltransferase</fullName>
        <ecNumber evidence="3">2.1.1.171</ecNumber>
    </submittedName>
</protein>
<dbReference type="GO" id="GO:0052913">
    <property type="term" value="F:16S rRNA (guanine(966)-N(2))-methyltransferase activity"/>
    <property type="evidence" value="ECO:0007669"/>
    <property type="project" value="UniProtKB-EC"/>
</dbReference>
<dbReference type="Gene3D" id="3.40.50.150">
    <property type="entry name" value="Vaccinia Virus protein VP39"/>
    <property type="match status" value="1"/>
</dbReference>
<dbReference type="NCBIfam" id="TIGR00095">
    <property type="entry name" value="16S rRNA (guanine(966)-N(2))-methyltransferase RsmD"/>
    <property type="match status" value="1"/>
</dbReference>
<proteinExistence type="predicted"/>
<evidence type="ECO:0000256" key="1">
    <source>
        <dbReference type="ARBA" id="ARBA00022603"/>
    </source>
</evidence>
<evidence type="ECO:0000256" key="2">
    <source>
        <dbReference type="ARBA" id="ARBA00022679"/>
    </source>
</evidence>
<dbReference type="EMBL" id="UOFV01000087">
    <property type="protein sequence ID" value="VAW96497.1"/>
    <property type="molecule type" value="Genomic_DNA"/>
</dbReference>
<keyword evidence="2 3" id="KW-0808">Transferase</keyword>
<dbReference type="PANTHER" id="PTHR43542">
    <property type="entry name" value="METHYLTRANSFERASE"/>
    <property type="match status" value="1"/>
</dbReference>
<sequence length="147" mass="16195">MQHDIIGARCLDLFAGSGALGLEALSRGAARTVLVEKSATATQQLEAHLRALSCDHATIVHLSAEQFLQRGPGDARYNVVFLDPPFGKGLLATCTQLLEEKNWLTPDARIYLENEHNLPVTDIPSHWHIDREKAAGQITYRLATRQA</sequence>
<evidence type="ECO:0000313" key="3">
    <source>
        <dbReference type="EMBL" id="VAW96497.1"/>
    </source>
</evidence>
<dbReference type="EC" id="2.1.1.171" evidence="3"/>
<organism evidence="3">
    <name type="scientific">hydrothermal vent metagenome</name>
    <dbReference type="NCBI Taxonomy" id="652676"/>
    <lineage>
        <taxon>unclassified sequences</taxon>
        <taxon>metagenomes</taxon>
        <taxon>ecological metagenomes</taxon>
    </lineage>
</organism>
<dbReference type="Pfam" id="PF03602">
    <property type="entry name" value="Cons_hypoth95"/>
    <property type="match status" value="1"/>
</dbReference>
<dbReference type="PANTHER" id="PTHR43542:SF1">
    <property type="entry name" value="METHYLTRANSFERASE"/>
    <property type="match status" value="1"/>
</dbReference>
<dbReference type="PIRSF" id="PIRSF004553">
    <property type="entry name" value="CHP00095"/>
    <property type="match status" value="1"/>
</dbReference>
<dbReference type="InterPro" id="IPR004398">
    <property type="entry name" value="RNA_MeTrfase_RsmD"/>
</dbReference>
<accession>A0A3B1AA46</accession>
<reference evidence="3" key="1">
    <citation type="submission" date="2018-06" db="EMBL/GenBank/DDBJ databases">
        <authorList>
            <person name="Zhirakovskaya E."/>
        </authorList>
    </citation>
    <scope>NUCLEOTIDE SEQUENCE</scope>
</reference>
<dbReference type="AlphaFoldDB" id="A0A3B1AA46"/>
<keyword evidence="1 3" id="KW-0489">Methyltransferase</keyword>